<dbReference type="Gene3D" id="1.10.10.10">
    <property type="entry name" value="Winged helix-like DNA-binding domain superfamily/Winged helix DNA-binding domain"/>
    <property type="match status" value="1"/>
</dbReference>
<dbReference type="RefSeq" id="WP_221304210.1">
    <property type="nucleotide sequence ID" value="NZ_JACHHZ010000003.1"/>
</dbReference>
<accession>A0A841HPE4</accession>
<keyword evidence="9" id="KW-1185">Reference proteome</keyword>
<dbReference type="InterPro" id="IPR039425">
    <property type="entry name" value="RNA_pol_sigma-70-like"/>
</dbReference>
<protein>
    <submittedName>
        <fullName evidence="8">RNA polymerase sigma-70 factor (ECF subfamily)</fullName>
    </submittedName>
</protein>
<dbReference type="GO" id="GO:0006352">
    <property type="term" value="P:DNA-templated transcription initiation"/>
    <property type="evidence" value="ECO:0007669"/>
    <property type="project" value="InterPro"/>
</dbReference>
<gene>
    <name evidence="8" type="ORF">HNQ60_002991</name>
</gene>
<dbReference type="Pfam" id="PF04542">
    <property type="entry name" value="Sigma70_r2"/>
    <property type="match status" value="1"/>
</dbReference>
<dbReference type="InterPro" id="IPR013324">
    <property type="entry name" value="RNA_pol_sigma_r3/r4-like"/>
</dbReference>
<comment type="caution">
    <text evidence="8">The sequence shown here is derived from an EMBL/GenBank/DDBJ whole genome shotgun (WGS) entry which is preliminary data.</text>
</comment>
<dbReference type="Proteomes" id="UP000588068">
    <property type="component" value="Unassembled WGS sequence"/>
</dbReference>
<evidence type="ECO:0000256" key="2">
    <source>
        <dbReference type="ARBA" id="ARBA00023015"/>
    </source>
</evidence>
<dbReference type="AlphaFoldDB" id="A0A841HPE4"/>
<dbReference type="PANTHER" id="PTHR43133">
    <property type="entry name" value="RNA POLYMERASE ECF-TYPE SIGMA FACTO"/>
    <property type="match status" value="1"/>
</dbReference>
<sequence length="191" mass="21943">MTTLDASPTVPEMLSPGGDAERVQDERYTESIALHGDALGRLVRGYESRPDRRQDLLQDIHIALWRSFATFDQRCSLRTWVYRVAHIAATRHIVADRRLRLRELYTLDDVPEPEDPHNPAEDVDRSDSLQRLLSLIDRLKPPDRQVILLYLEDFSADAISEVIGLSPQNVATKIHRIKRLLATLFHAEERS</sequence>
<proteinExistence type="inferred from homology"/>
<keyword evidence="2" id="KW-0805">Transcription regulation</keyword>
<evidence type="ECO:0000313" key="8">
    <source>
        <dbReference type="EMBL" id="MBB6094110.1"/>
    </source>
</evidence>
<name>A0A841HPE4_9GAMM</name>
<dbReference type="Pfam" id="PF08281">
    <property type="entry name" value="Sigma70_r4_2"/>
    <property type="match status" value="1"/>
</dbReference>
<reference evidence="8 9" key="1">
    <citation type="submission" date="2020-08" db="EMBL/GenBank/DDBJ databases">
        <title>Genomic Encyclopedia of Type Strains, Phase IV (KMG-IV): sequencing the most valuable type-strain genomes for metagenomic binning, comparative biology and taxonomic classification.</title>
        <authorList>
            <person name="Goeker M."/>
        </authorList>
    </citation>
    <scope>NUCLEOTIDE SEQUENCE [LARGE SCALE GENOMIC DNA]</scope>
    <source>
        <strain evidence="8 9">DSM 26723</strain>
    </source>
</reference>
<feature type="domain" description="RNA polymerase sigma factor 70 region 4 type 2" evidence="7">
    <location>
        <begin position="130"/>
        <end position="181"/>
    </location>
</feature>
<dbReference type="InterPro" id="IPR013325">
    <property type="entry name" value="RNA_pol_sigma_r2"/>
</dbReference>
<comment type="similarity">
    <text evidence="1">Belongs to the sigma-70 factor family. ECF subfamily.</text>
</comment>
<keyword evidence="4" id="KW-0804">Transcription</keyword>
<dbReference type="GO" id="GO:0016987">
    <property type="term" value="F:sigma factor activity"/>
    <property type="evidence" value="ECO:0007669"/>
    <property type="project" value="UniProtKB-KW"/>
</dbReference>
<evidence type="ECO:0000256" key="3">
    <source>
        <dbReference type="ARBA" id="ARBA00023082"/>
    </source>
</evidence>
<feature type="region of interest" description="Disordered" evidence="5">
    <location>
        <begin position="1"/>
        <end position="22"/>
    </location>
</feature>
<evidence type="ECO:0000313" key="9">
    <source>
        <dbReference type="Proteomes" id="UP000588068"/>
    </source>
</evidence>
<dbReference type="InterPro" id="IPR014284">
    <property type="entry name" value="RNA_pol_sigma-70_dom"/>
</dbReference>
<organism evidence="8 9">
    <name type="scientific">Povalibacter uvarum</name>
    <dbReference type="NCBI Taxonomy" id="732238"/>
    <lineage>
        <taxon>Bacteria</taxon>
        <taxon>Pseudomonadati</taxon>
        <taxon>Pseudomonadota</taxon>
        <taxon>Gammaproteobacteria</taxon>
        <taxon>Steroidobacterales</taxon>
        <taxon>Steroidobacteraceae</taxon>
        <taxon>Povalibacter</taxon>
    </lineage>
</organism>
<dbReference type="PANTHER" id="PTHR43133:SF45">
    <property type="entry name" value="RNA POLYMERASE ECF-TYPE SIGMA FACTOR"/>
    <property type="match status" value="1"/>
</dbReference>
<evidence type="ECO:0000256" key="4">
    <source>
        <dbReference type="ARBA" id="ARBA00023163"/>
    </source>
</evidence>
<keyword evidence="3" id="KW-0731">Sigma factor</keyword>
<dbReference type="InterPro" id="IPR013249">
    <property type="entry name" value="RNA_pol_sigma70_r4_t2"/>
</dbReference>
<dbReference type="SUPFAM" id="SSF88659">
    <property type="entry name" value="Sigma3 and sigma4 domains of RNA polymerase sigma factors"/>
    <property type="match status" value="1"/>
</dbReference>
<dbReference type="EMBL" id="JACHHZ010000003">
    <property type="protein sequence ID" value="MBB6094110.1"/>
    <property type="molecule type" value="Genomic_DNA"/>
</dbReference>
<evidence type="ECO:0000259" key="7">
    <source>
        <dbReference type="Pfam" id="PF08281"/>
    </source>
</evidence>
<dbReference type="SUPFAM" id="SSF88946">
    <property type="entry name" value="Sigma2 domain of RNA polymerase sigma factors"/>
    <property type="match status" value="1"/>
</dbReference>
<dbReference type="Gene3D" id="1.10.1740.10">
    <property type="match status" value="1"/>
</dbReference>
<evidence type="ECO:0000256" key="5">
    <source>
        <dbReference type="SAM" id="MobiDB-lite"/>
    </source>
</evidence>
<feature type="domain" description="RNA polymerase sigma-70 region 2" evidence="6">
    <location>
        <begin position="35"/>
        <end position="98"/>
    </location>
</feature>
<evidence type="ECO:0000256" key="1">
    <source>
        <dbReference type="ARBA" id="ARBA00010641"/>
    </source>
</evidence>
<evidence type="ECO:0000259" key="6">
    <source>
        <dbReference type="Pfam" id="PF04542"/>
    </source>
</evidence>
<dbReference type="InterPro" id="IPR036388">
    <property type="entry name" value="WH-like_DNA-bd_sf"/>
</dbReference>
<dbReference type="InterPro" id="IPR007627">
    <property type="entry name" value="RNA_pol_sigma70_r2"/>
</dbReference>
<dbReference type="GO" id="GO:0003677">
    <property type="term" value="F:DNA binding"/>
    <property type="evidence" value="ECO:0007669"/>
    <property type="project" value="InterPro"/>
</dbReference>
<dbReference type="NCBIfam" id="TIGR02937">
    <property type="entry name" value="sigma70-ECF"/>
    <property type="match status" value="1"/>
</dbReference>